<sequence length="35" mass="3697">MGGVGLSQSKEQTNVTPLEESMILYLGLSVNASKD</sequence>
<proteinExistence type="predicted"/>
<reference evidence="1" key="1">
    <citation type="submission" date="2014-05" db="EMBL/GenBank/DDBJ databases">
        <authorList>
            <person name="Chronopoulou M."/>
        </authorList>
    </citation>
    <scope>NUCLEOTIDE SEQUENCE</scope>
    <source>
        <tissue evidence="1">Whole organism</tissue>
    </source>
</reference>
<protein>
    <submittedName>
        <fullName evidence="1">Uncharacterized protein</fullName>
    </submittedName>
</protein>
<name>A0A0K2U5W3_LEPSM</name>
<dbReference type="AlphaFoldDB" id="A0A0K2U5W3"/>
<organism evidence="1">
    <name type="scientific">Lepeophtheirus salmonis</name>
    <name type="common">Salmon louse</name>
    <name type="synonym">Caligus salmonis</name>
    <dbReference type="NCBI Taxonomy" id="72036"/>
    <lineage>
        <taxon>Eukaryota</taxon>
        <taxon>Metazoa</taxon>
        <taxon>Ecdysozoa</taxon>
        <taxon>Arthropoda</taxon>
        <taxon>Crustacea</taxon>
        <taxon>Multicrustacea</taxon>
        <taxon>Hexanauplia</taxon>
        <taxon>Copepoda</taxon>
        <taxon>Siphonostomatoida</taxon>
        <taxon>Caligidae</taxon>
        <taxon>Lepeophtheirus</taxon>
    </lineage>
</organism>
<dbReference type="EMBL" id="HACA01015956">
    <property type="protein sequence ID" value="CDW33317.1"/>
    <property type="molecule type" value="Transcribed_RNA"/>
</dbReference>
<accession>A0A0K2U5W3</accession>
<evidence type="ECO:0000313" key="1">
    <source>
        <dbReference type="EMBL" id="CDW33317.1"/>
    </source>
</evidence>